<dbReference type="Pfam" id="PF00005">
    <property type="entry name" value="ABC_tran"/>
    <property type="match status" value="1"/>
</dbReference>
<comment type="similarity">
    <text evidence="1">Belongs to the ABC transporter superfamily.</text>
</comment>
<dbReference type="GO" id="GO:0016887">
    <property type="term" value="F:ATP hydrolysis activity"/>
    <property type="evidence" value="ECO:0007669"/>
    <property type="project" value="InterPro"/>
</dbReference>
<dbReference type="PANTHER" id="PTHR42711">
    <property type="entry name" value="ABC TRANSPORTER ATP-BINDING PROTEIN"/>
    <property type="match status" value="1"/>
</dbReference>
<keyword evidence="4 6" id="KW-0067">ATP-binding</keyword>
<evidence type="ECO:0000256" key="2">
    <source>
        <dbReference type="ARBA" id="ARBA00022448"/>
    </source>
</evidence>
<gene>
    <name evidence="6" type="ORF">BCM40_12375</name>
</gene>
<dbReference type="RefSeq" id="WP_065527068.1">
    <property type="nucleotide sequence ID" value="NZ_CP016543.2"/>
</dbReference>
<dbReference type="InterPro" id="IPR003439">
    <property type="entry name" value="ABC_transporter-like_ATP-bd"/>
</dbReference>
<dbReference type="EMBL" id="CP016543">
    <property type="protein sequence ID" value="ANU24100.1"/>
    <property type="molecule type" value="Genomic_DNA"/>
</dbReference>
<evidence type="ECO:0000259" key="5">
    <source>
        <dbReference type="PROSITE" id="PS50893"/>
    </source>
</evidence>
<dbReference type="PANTHER" id="PTHR42711:SF5">
    <property type="entry name" value="ABC TRANSPORTER ATP-BINDING PROTEIN NATA"/>
    <property type="match status" value="1"/>
</dbReference>
<name>A0A1C7EJQ4_9BACL</name>
<dbReference type="OrthoDB" id="9789994at2"/>
<keyword evidence="3" id="KW-0547">Nucleotide-binding</keyword>
<dbReference type="SMART" id="SM00382">
    <property type="entry name" value="AAA"/>
    <property type="match status" value="1"/>
</dbReference>
<dbReference type="Gene3D" id="3.40.50.300">
    <property type="entry name" value="P-loop containing nucleotide triphosphate hydrolases"/>
    <property type="match status" value="1"/>
</dbReference>
<organism evidence="6 7">
    <name type="scientific">Planococcus donghaensis</name>
    <dbReference type="NCBI Taxonomy" id="414778"/>
    <lineage>
        <taxon>Bacteria</taxon>
        <taxon>Bacillati</taxon>
        <taxon>Bacillota</taxon>
        <taxon>Bacilli</taxon>
        <taxon>Bacillales</taxon>
        <taxon>Caryophanaceae</taxon>
        <taxon>Planococcus</taxon>
    </lineage>
</organism>
<dbReference type="GO" id="GO:0005524">
    <property type="term" value="F:ATP binding"/>
    <property type="evidence" value="ECO:0007669"/>
    <property type="project" value="UniProtKB-KW"/>
</dbReference>
<dbReference type="PROSITE" id="PS50893">
    <property type="entry name" value="ABC_TRANSPORTER_2"/>
    <property type="match status" value="1"/>
</dbReference>
<dbReference type="InterPro" id="IPR003593">
    <property type="entry name" value="AAA+_ATPase"/>
</dbReference>
<reference evidence="6" key="1">
    <citation type="submission" date="2016-10" db="EMBL/GenBank/DDBJ databases">
        <authorList>
            <person name="See-Too W.S."/>
        </authorList>
    </citation>
    <scope>NUCLEOTIDE SEQUENCE</scope>
    <source>
        <strain evidence="6">DSM 22276</strain>
    </source>
</reference>
<evidence type="ECO:0000256" key="3">
    <source>
        <dbReference type="ARBA" id="ARBA00022741"/>
    </source>
</evidence>
<dbReference type="SUPFAM" id="SSF52540">
    <property type="entry name" value="P-loop containing nucleoside triphosphate hydrolases"/>
    <property type="match status" value="1"/>
</dbReference>
<dbReference type="Proteomes" id="UP000092495">
    <property type="component" value="Chromosome"/>
</dbReference>
<keyword evidence="7" id="KW-1185">Reference proteome</keyword>
<dbReference type="AlphaFoldDB" id="A0A1C7EJQ4"/>
<evidence type="ECO:0000256" key="1">
    <source>
        <dbReference type="ARBA" id="ARBA00005417"/>
    </source>
</evidence>
<dbReference type="InterPro" id="IPR050763">
    <property type="entry name" value="ABC_transporter_ATP-binding"/>
</dbReference>
<evidence type="ECO:0000313" key="6">
    <source>
        <dbReference type="EMBL" id="ANU24100.1"/>
    </source>
</evidence>
<dbReference type="STRING" id="414778.BCM40_12375"/>
<evidence type="ECO:0000256" key="4">
    <source>
        <dbReference type="ARBA" id="ARBA00022840"/>
    </source>
</evidence>
<accession>A0A1C7EJQ4</accession>
<sequence length="241" mass="26797">MEISINELTKTFKDRLAVDHLSLTIRQGEFFALLGENGAGKTTTIKLLSCLLKPTSGDAIMLGDSISRNPQAVKEKLNISPQETAIARNLTVKENLEFIAKIYGSDKETAEQKANSLMEKLGITDRAQSKGRTLSGGLERRVSIAMALISEPQILFLDEPTVGLDVRARLDLWEMLLELKGHITIILTTHYLEEVEALADRIGIMHKGKLCALGTLDELKRQTRQNKLQDVFLQLTAEVEK</sequence>
<dbReference type="KEGG" id="pdg:BCM40_12375"/>
<protein>
    <submittedName>
        <fullName evidence="6">ABC transporter ATP-binding protein</fullName>
    </submittedName>
</protein>
<dbReference type="CDD" id="cd03263">
    <property type="entry name" value="ABC_subfamily_A"/>
    <property type="match status" value="1"/>
</dbReference>
<proteinExistence type="inferred from homology"/>
<evidence type="ECO:0000313" key="7">
    <source>
        <dbReference type="Proteomes" id="UP000092495"/>
    </source>
</evidence>
<dbReference type="InterPro" id="IPR027417">
    <property type="entry name" value="P-loop_NTPase"/>
</dbReference>
<feature type="domain" description="ABC transporter" evidence="5">
    <location>
        <begin position="3"/>
        <end position="232"/>
    </location>
</feature>
<keyword evidence="2" id="KW-0813">Transport</keyword>